<evidence type="ECO:0000256" key="1">
    <source>
        <dbReference type="SAM" id="SignalP"/>
    </source>
</evidence>
<dbReference type="EMBL" id="QEOB01000017">
    <property type="protein sequence ID" value="PVX75599.1"/>
    <property type="molecule type" value="Genomic_DNA"/>
</dbReference>
<dbReference type="InterPro" id="IPR014004">
    <property type="entry name" value="Transpt-assoc_nodulatn_dom_bac"/>
</dbReference>
<dbReference type="InterPro" id="IPR051686">
    <property type="entry name" value="Lipoprotein_DolP"/>
</dbReference>
<dbReference type="SMART" id="SM00749">
    <property type="entry name" value="BON"/>
    <property type="match status" value="1"/>
</dbReference>
<organism evidence="3 4">
    <name type="scientific">Paraburkholderia unamae</name>
    <dbReference type="NCBI Taxonomy" id="219649"/>
    <lineage>
        <taxon>Bacteria</taxon>
        <taxon>Pseudomonadati</taxon>
        <taxon>Pseudomonadota</taxon>
        <taxon>Betaproteobacteria</taxon>
        <taxon>Burkholderiales</taxon>
        <taxon>Burkholderiaceae</taxon>
        <taxon>Paraburkholderia</taxon>
    </lineage>
</organism>
<dbReference type="PANTHER" id="PTHR34606:SF15">
    <property type="entry name" value="BON DOMAIN-CONTAINING PROTEIN"/>
    <property type="match status" value="1"/>
</dbReference>
<dbReference type="PANTHER" id="PTHR34606">
    <property type="entry name" value="BON DOMAIN-CONTAINING PROTEIN"/>
    <property type="match status" value="1"/>
</dbReference>
<proteinExistence type="predicted"/>
<dbReference type="PROSITE" id="PS50914">
    <property type="entry name" value="BON"/>
    <property type="match status" value="1"/>
</dbReference>
<evidence type="ECO:0000259" key="2">
    <source>
        <dbReference type="PROSITE" id="PS50914"/>
    </source>
</evidence>
<sequence>MKMTRAARWIGGALIALMAFGAQAQPGSGVLATPGGARDMNRQLEYAVSRSLSRTSGLDATGIAVRAHDGRVTLQGRVPDQSQAALALRTAQRVQGVRSVQSQLVVRASGR</sequence>
<keyword evidence="4" id="KW-1185">Reference proteome</keyword>
<accession>A0ABX5KDR5</accession>
<dbReference type="RefSeq" id="WP_116613316.1">
    <property type="nucleotide sequence ID" value="NZ_QEOB01000017.1"/>
</dbReference>
<dbReference type="Proteomes" id="UP000245712">
    <property type="component" value="Unassembled WGS sequence"/>
</dbReference>
<keyword evidence="1" id="KW-0732">Signal</keyword>
<protein>
    <submittedName>
        <fullName evidence="3">BON domain-containing protein</fullName>
    </submittedName>
</protein>
<dbReference type="InterPro" id="IPR007055">
    <property type="entry name" value="BON_dom"/>
</dbReference>
<feature type="signal peptide" evidence="1">
    <location>
        <begin position="1"/>
        <end position="24"/>
    </location>
</feature>
<feature type="domain" description="BON" evidence="2">
    <location>
        <begin position="40"/>
        <end position="108"/>
    </location>
</feature>
<evidence type="ECO:0000313" key="3">
    <source>
        <dbReference type="EMBL" id="PVX75599.1"/>
    </source>
</evidence>
<reference evidence="3 4" key="1">
    <citation type="submission" date="2018-05" db="EMBL/GenBank/DDBJ databases">
        <title>Genomic Encyclopedia of Type Strains, Phase IV (KMG-V): Genome sequencing to study the core and pangenomes of soil and plant-associated prokaryotes.</title>
        <authorList>
            <person name="Whitman W."/>
        </authorList>
    </citation>
    <scope>NUCLEOTIDE SEQUENCE [LARGE SCALE GENOMIC DNA]</scope>
    <source>
        <strain evidence="3 4">SCZa-39</strain>
    </source>
</reference>
<gene>
    <name evidence="3" type="ORF">C7402_11711</name>
</gene>
<dbReference type="Gene3D" id="3.30.1340.30">
    <property type="match status" value="1"/>
</dbReference>
<feature type="chain" id="PRO_5046051269" evidence="1">
    <location>
        <begin position="25"/>
        <end position="111"/>
    </location>
</feature>
<evidence type="ECO:0000313" key="4">
    <source>
        <dbReference type="Proteomes" id="UP000245712"/>
    </source>
</evidence>
<dbReference type="Pfam" id="PF04972">
    <property type="entry name" value="BON"/>
    <property type="match status" value="1"/>
</dbReference>
<name>A0ABX5KDR5_9BURK</name>
<comment type="caution">
    <text evidence="3">The sequence shown here is derived from an EMBL/GenBank/DDBJ whole genome shotgun (WGS) entry which is preliminary data.</text>
</comment>